<comment type="caution">
    <text evidence="1">The sequence shown here is derived from an EMBL/GenBank/DDBJ whole genome shotgun (WGS) entry which is preliminary data.</text>
</comment>
<protein>
    <submittedName>
        <fullName evidence="1">Uncharacterized protein</fullName>
    </submittedName>
</protein>
<name>A0ACB9MP25_9MYRT</name>
<organism evidence="1 2">
    <name type="scientific">Melastoma candidum</name>
    <dbReference type="NCBI Taxonomy" id="119954"/>
    <lineage>
        <taxon>Eukaryota</taxon>
        <taxon>Viridiplantae</taxon>
        <taxon>Streptophyta</taxon>
        <taxon>Embryophyta</taxon>
        <taxon>Tracheophyta</taxon>
        <taxon>Spermatophyta</taxon>
        <taxon>Magnoliopsida</taxon>
        <taxon>eudicotyledons</taxon>
        <taxon>Gunneridae</taxon>
        <taxon>Pentapetalae</taxon>
        <taxon>rosids</taxon>
        <taxon>malvids</taxon>
        <taxon>Myrtales</taxon>
        <taxon>Melastomataceae</taxon>
        <taxon>Melastomatoideae</taxon>
        <taxon>Melastomateae</taxon>
        <taxon>Melastoma</taxon>
    </lineage>
</organism>
<sequence>MESTSMLVAVVAAAVSVLTVTCLWMTAEWVWLKPKRAERLLRRQGFVGNPYRLLSGDLKETGRMLVQASSRPIGLDDEILPRIVPFVHRTIKNYGKDVLFYVIIVVVIVLPTRKMVWKLWWQGRIHSRG</sequence>
<keyword evidence="2" id="KW-1185">Reference proteome</keyword>
<evidence type="ECO:0000313" key="2">
    <source>
        <dbReference type="Proteomes" id="UP001057402"/>
    </source>
</evidence>
<accession>A0ACB9MP25</accession>
<dbReference type="Proteomes" id="UP001057402">
    <property type="component" value="Chromosome 9"/>
</dbReference>
<gene>
    <name evidence="1" type="ORF">MLD38_031363</name>
</gene>
<reference evidence="2" key="1">
    <citation type="journal article" date="2023" name="Front. Plant Sci.">
        <title>Chromosomal-level genome assembly of Melastoma candidum provides insights into trichome evolution.</title>
        <authorList>
            <person name="Zhong Y."/>
            <person name="Wu W."/>
            <person name="Sun C."/>
            <person name="Zou P."/>
            <person name="Liu Y."/>
            <person name="Dai S."/>
            <person name="Zhou R."/>
        </authorList>
    </citation>
    <scope>NUCLEOTIDE SEQUENCE [LARGE SCALE GENOMIC DNA]</scope>
</reference>
<dbReference type="EMBL" id="CM042888">
    <property type="protein sequence ID" value="KAI4326005.1"/>
    <property type="molecule type" value="Genomic_DNA"/>
</dbReference>
<evidence type="ECO:0000313" key="1">
    <source>
        <dbReference type="EMBL" id="KAI4326005.1"/>
    </source>
</evidence>
<proteinExistence type="predicted"/>